<dbReference type="Gene3D" id="3.40.50.150">
    <property type="entry name" value="Vaccinia Virus protein VP39"/>
    <property type="match status" value="1"/>
</dbReference>
<dbReference type="GO" id="GO:0008168">
    <property type="term" value="F:methyltransferase activity"/>
    <property type="evidence" value="ECO:0007669"/>
    <property type="project" value="UniProtKB-KW"/>
</dbReference>
<proteinExistence type="predicted"/>
<dbReference type="EMBL" id="CAMXCT020002281">
    <property type="protein sequence ID" value="CAL1150421.1"/>
    <property type="molecule type" value="Genomic_DNA"/>
</dbReference>
<dbReference type="EMBL" id="CAMXCT030002281">
    <property type="protein sequence ID" value="CAL4784358.1"/>
    <property type="molecule type" value="Genomic_DNA"/>
</dbReference>
<accession>A0A9P1CVH6</accession>
<reference evidence="5 6" key="2">
    <citation type="submission" date="2024-05" db="EMBL/GenBank/DDBJ databases">
        <authorList>
            <person name="Chen Y."/>
            <person name="Shah S."/>
            <person name="Dougan E. K."/>
            <person name="Thang M."/>
            <person name="Chan C."/>
        </authorList>
    </citation>
    <scope>NUCLEOTIDE SEQUENCE [LARGE SCALE GENOMIC DNA]</scope>
</reference>
<gene>
    <name evidence="4" type="ORF">C1SCF055_LOCUS23467</name>
</gene>
<keyword evidence="2" id="KW-0808">Transferase</keyword>
<comment type="caution">
    <text evidence="4">The sequence shown here is derived from an EMBL/GenBank/DDBJ whole genome shotgun (WGS) entry which is preliminary data.</text>
</comment>
<name>A0A9P1CVH6_9DINO</name>
<reference evidence="4" key="1">
    <citation type="submission" date="2022-10" db="EMBL/GenBank/DDBJ databases">
        <authorList>
            <person name="Chen Y."/>
            <person name="Dougan E. K."/>
            <person name="Chan C."/>
            <person name="Rhodes N."/>
            <person name="Thang M."/>
        </authorList>
    </citation>
    <scope>NUCLEOTIDE SEQUENCE</scope>
</reference>
<dbReference type="EMBL" id="CAMXCT010002281">
    <property type="protein sequence ID" value="CAI3997046.1"/>
    <property type="molecule type" value="Genomic_DNA"/>
</dbReference>
<feature type="compositionally biased region" description="Polar residues" evidence="3">
    <location>
        <begin position="196"/>
        <end position="212"/>
    </location>
</feature>
<evidence type="ECO:0000313" key="4">
    <source>
        <dbReference type="EMBL" id="CAI3997046.1"/>
    </source>
</evidence>
<keyword evidence="1" id="KW-0489">Methyltransferase</keyword>
<protein>
    <recommendedName>
        <fullName evidence="7">DNA (cytosine-5-)-methyltransferase</fullName>
    </recommendedName>
</protein>
<dbReference type="GO" id="GO:0032259">
    <property type="term" value="P:methylation"/>
    <property type="evidence" value="ECO:0007669"/>
    <property type="project" value="UniProtKB-KW"/>
</dbReference>
<keyword evidence="6" id="KW-1185">Reference proteome</keyword>
<dbReference type="SUPFAM" id="SSF53335">
    <property type="entry name" value="S-adenosyl-L-methionine-dependent methyltransferases"/>
    <property type="match status" value="1"/>
</dbReference>
<dbReference type="Proteomes" id="UP001152797">
    <property type="component" value="Unassembled WGS sequence"/>
</dbReference>
<evidence type="ECO:0000256" key="2">
    <source>
        <dbReference type="ARBA" id="ARBA00022679"/>
    </source>
</evidence>
<dbReference type="InterPro" id="IPR029063">
    <property type="entry name" value="SAM-dependent_MTases_sf"/>
</dbReference>
<dbReference type="InterPro" id="IPR001525">
    <property type="entry name" value="C5_MeTfrase"/>
</dbReference>
<feature type="region of interest" description="Disordered" evidence="3">
    <location>
        <begin position="196"/>
        <end position="237"/>
    </location>
</feature>
<evidence type="ECO:0000256" key="3">
    <source>
        <dbReference type="SAM" id="MobiDB-lite"/>
    </source>
</evidence>
<dbReference type="OrthoDB" id="6110576at2759"/>
<evidence type="ECO:0000313" key="5">
    <source>
        <dbReference type="EMBL" id="CAL4784358.1"/>
    </source>
</evidence>
<evidence type="ECO:0000313" key="6">
    <source>
        <dbReference type="Proteomes" id="UP001152797"/>
    </source>
</evidence>
<sequence length="730" mass="82306">MAGDIRLTSSVLKQDNSKLENQVSLYAAGFPCTPYSSLGERACLRDVNAKPLFACVKRMKVTRPKIAILENVMGFKSVAEEVAAFIAKTGYGAPLSRRRLYLLLIQESALTDEASQMDFMEFIHKKLKAMKDLLLPEDHPAVQKDMKKRRKRRCRNFKRQLDKNAKWIQKHKQWAKEHKALDLLLAAHGSISAANTSQSLTQMPMLTDDSQCSSSEEPAESDSESSLSFSSSEDDTAEGLSNVDLTYERVVSLQRTPKKMQTAYAKGGASVKRMRAALEKPICACRTLCSACREASECGELYGSPVLVYWRGHAYWETWIASKSNMEKGGEELRQELLERLIDCRLVGATSQLNFNREPERLPLRELPHGMSKVEKVSAISQADVQSHVYWCDALLSHYTRTYQDRLVYWEARERAKIQRDILVLIQDGYDKAKVTLPRYPFGRIPKKGTSLTLTGVIVHGFGIYLYIADEGMAGGANWSIEIAMRSIDKAWEICRSLNQQLPRETLIQRMRPLFQKKGLRFEVELVDTIRDWCRIMPSSATLRDAYRARKGDKDHDEGFKVPQSFTFMAREGLPGQGNGLQLEETIPRRLRSDGNGRDIFAMVKLSMSDGILSQPPLCVYPQSLLQSTESFFNCLNSTTSILTQSLDETRAADLNELASVIEVDYPHMGRSVRYLRQITNGDRPRAPYKQLGFISAGPQANAGVGNVQLGRPAPAPKPHKLRVVFHHRA</sequence>
<evidence type="ECO:0000256" key="1">
    <source>
        <dbReference type="ARBA" id="ARBA00022603"/>
    </source>
</evidence>
<evidence type="ECO:0008006" key="7">
    <source>
        <dbReference type="Google" id="ProtNLM"/>
    </source>
</evidence>
<dbReference type="Pfam" id="PF00145">
    <property type="entry name" value="DNA_methylase"/>
    <property type="match status" value="1"/>
</dbReference>
<dbReference type="AlphaFoldDB" id="A0A9P1CVH6"/>
<organism evidence="4">
    <name type="scientific">Cladocopium goreaui</name>
    <dbReference type="NCBI Taxonomy" id="2562237"/>
    <lineage>
        <taxon>Eukaryota</taxon>
        <taxon>Sar</taxon>
        <taxon>Alveolata</taxon>
        <taxon>Dinophyceae</taxon>
        <taxon>Suessiales</taxon>
        <taxon>Symbiodiniaceae</taxon>
        <taxon>Cladocopium</taxon>
    </lineage>
</organism>